<dbReference type="AlphaFoldDB" id="A0A370CJJ3"/>
<accession>A0A370CJJ3</accession>
<reference evidence="3 4" key="2">
    <citation type="journal article" date="2018" name="J. Invertebr. Pathol.">
        <title>'Candidatus Aquirickettsiella gammari' (Gammaproteobacteria: Legionellales: Coxiellaceae): A bacterial pathogen of the freshwater crustacean Gammarus fossarum (Malacostraca: Amphipoda).</title>
        <authorList>
            <person name="Bojko J."/>
            <person name="Dunn A.M."/>
            <person name="Stebbing P.D."/>
            <person name="van Aerle R."/>
            <person name="Bacela-Spychalska K."/>
            <person name="Bean T.P."/>
            <person name="Urrutia A."/>
            <person name="Stentiford G.D."/>
        </authorList>
    </citation>
    <scope>NUCLEOTIDE SEQUENCE [LARGE SCALE GENOMIC DNA]</scope>
    <source>
        <strain evidence="3">RA15029</strain>
    </source>
</reference>
<feature type="compositionally biased region" description="Basic and acidic residues" evidence="2">
    <location>
        <begin position="133"/>
        <end position="148"/>
    </location>
</feature>
<feature type="region of interest" description="Disordered" evidence="2">
    <location>
        <begin position="116"/>
        <end position="148"/>
    </location>
</feature>
<gene>
    <name evidence="3" type="ORF">CFE62_003040</name>
</gene>
<feature type="compositionally biased region" description="Polar residues" evidence="2">
    <location>
        <begin position="1"/>
        <end position="10"/>
    </location>
</feature>
<dbReference type="Proteomes" id="UP000226429">
    <property type="component" value="Unassembled WGS sequence"/>
</dbReference>
<name>A0A370CJJ3_9COXI</name>
<feature type="compositionally biased region" description="Polar residues" evidence="2">
    <location>
        <begin position="193"/>
        <end position="208"/>
    </location>
</feature>
<proteinExistence type="predicted"/>
<evidence type="ECO:0000313" key="4">
    <source>
        <dbReference type="Proteomes" id="UP000226429"/>
    </source>
</evidence>
<feature type="compositionally biased region" description="Polar residues" evidence="2">
    <location>
        <begin position="121"/>
        <end position="132"/>
    </location>
</feature>
<comment type="caution">
    <text evidence="3">The sequence shown here is derived from an EMBL/GenBank/DDBJ whole genome shotgun (WGS) entry which is preliminary data.</text>
</comment>
<keyword evidence="4" id="KW-1185">Reference proteome</keyword>
<reference evidence="3 4" key="1">
    <citation type="journal article" date="2017" name="Int. J. Syst. Evol. Microbiol.">
        <title>Aquarickettsiella crustaci n. gen. n. sp. (Gammaproteobacteria: Legionellales: Coxiellaceae); a bacterial pathogen of the freshwater crustacean: Gammarus fossarum (Malacostraca: Amphipoda).</title>
        <authorList>
            <person name="Bojko J."/>
            <person name="Dunn A.M."/>
            <person name="Stebbing P.D."/>
            <person name="Van Aerle R."/>
            <person name="Bacela-Spychalska K."/>
            <person name="Bean T.P."/>
            <person name="Stentiford G.D."/>
        </authorList>
    </citation>
    <scope>NUCLEOTIDE SEQUENCE [LARGE SCALE GENOMIC DNA]</scope>
    <source>
        <strain evidence="3">RA15029</strain>
    </source>
</reference>
<dbReference type="EMBL" id="NMOS02000006">
    <property type="protein sequence ID" value="RDH40614.1"/>
    <property type="molecule type" value="Genomic_DNA"/>
</dbReference>
<feature type="region of interest" description="Disordered" evidence="2">
    <location>
        <begin position="1"/>
        <end position="22"/>
    </location>
</feature>
<evidence type="ECO:0000256" key="2">
    <source>
        <dbReference type="SAM" id="MobiDB-lite"/>
    </source>
</evidence>
<evidence type="ECO:0000256" key="1">
    <source>
        <dbReference type="SAM" id="Coils"/>
    </source>
</evidence>
<feature type="coiled-coil region" evidence="1">
    <location>
        <begin position="1161"/>
        <end position="1191"/>
    </location>
</feature>
<keyword evidence="1" id="KW-0175">Coiled coil</keyword>
<protein>
    <submittedName>
        <fullName evidence="3">Uncharacterized protein</fullName>
    </submittedName>
</protein>
<sequence length="1205" mass="135512">MPNTLPSLSIKQGEESPVNLSEKNAKLSESIVGKNNSSSKLISSLDSIPKDWSAHSDSEEECASESEFGDIDSLMDGKFQELNEEIESLTTGYQETIQLLQKELVATQAKLSSAHEKLKHYQSSATSLTGHNKNSENESSHHQKEDSILENKCGTLQAESEMENKNTNLTLPLSNEKSVMNDKNGGDMRNNEAKTSVSHQGKSGSTDSGIGASNFNLEFPMDSSFVFQFGDNNGHFINSRHSSCPASPTIATANFTRARYPSAGNHFTPPIISTGRYDADGYQRNSVIVNTTLEELSAEEQQKIPGLLSNADFRNQLKASLKKYILDKNIDLINSTLGKIEGIEEKNIADIVGLVKEELNKSIDQLVTQSLSSGTELNSALSTLSSSLLPSSSNEEIVDALRKIFIDNNNLENVLTASVAFSQELLTRYTNQIPLHVQNKLKPYAISQAQNYFNASLTGDFLTNFLHKIQPCLQKLSVDSLAGAGYFISPQYHKPQQPVQIDLTLTSTEKKIIEDTSKEILDVFCIEYFSSMGQNDITPNYIINGLESKFTEYGLVVSGCESPIEKIADKIVSEVLDEANVARAITTAIEDNNPGDQRNLIERIDAQLKAQVDQRTETETSNYSSKGRLAAILNKIILTEDSLPDTELQTLLLPNPALQYADNERDFSFALLDVYPTADYPSVHYSANFTISDERFRQARQLLRAEALDQIKKQYHHPESREDTVDAEDIDTLTTRPWLEKKCQLITGKPFNLELHEEEKERFNRREYQQLILLSDLNLAAVTHASIDQLKKELEKLSDLDSKLIVQRHQHLSSIEEILLDYPQLSELMTFEESLNDTLTKLSFSDENQTVFQVNTEQAKALLQGINQHIENNINNAWRLFKLNLNVNPPVATTGVNTLLQGVIENGKNTWNSIFLTPFAEKIYADISATFTSDNNSLPESKAKELIVTAINLLRSNHGLKEKFQKREEWNNNIKQRYAMLEVIQTYRSDITHRMAILKEGIKTKKTESIKSIASSLLSSVFVPSTYCIIASPEEFHLGPTDTLFNRREPLKLGQKINYEQELDNKNIATWSVTRNGENSLAYHTKTAWYEQLGEKNRKELTFSQMIDALNSFKNSEIIYFRFSRHCPKAAEKQYRLFISVYNGLRQESGKEGPLLCCSPNKKLNINESELRKAKAEIKQKLNLYADERKAVDKNLPAFCSRGRG</sequence>
<evidence type="ECO:0000313" key="3">
    <source>
        <dbReference type="EMBL" id="RDH40614.1"/>
    </source>
</evidence>
<feature type="compositionally biased region" description="Polar residues" evidence="2">
    <location>
        <begin position="165"/>
        <end position="178"/>
    </location>
</feature>
<feature type="region of interest" description="Disordered" evidence="2">
    <location>
        <begin position="164"/>
        <end position="208"/>
    </location>
</feature>
<organism evidence="3 4">
    <name type="scientific">Candidatus Aquirickettsiella gammari</name>
    <dbReference type="NCBI Taxonomy" id="2016198"/>
    <lineage>
        <taxon>Bacteria</taxon>
        <taxon>Pseudomonadati</taxon>
        <taxon>Pseudomonadota</taxon>
        <taxon>Gammaproteobacteria</taxon>
        <taxon>Legionellales</taxon>
        <taxon>Coxiellaceae</taxon>
        <taxon>Candidatus Aquirickettsiella</taxon>
    </lineage>
</organism>